<protein>
    <submittedName>
        <fullName evidence="7">Uncharacterized protein</fullName>
    </submittedName>
</protein>
<dbReference type="Pfam" id="PF13883">
    <property type="entry name" value="CREG_beta-barrel"/>
    <property type="match status" value="1"/>
</dbReference>
<feature type="signal peptide" evidence="4">
    <location>
        <begin position="1"/>
        <end position="24"/>
    </location>
</feature>
<feature type="chain" id="PRO_5045317152" evidence="4">
    <location>
        <begin position="25"/>
        <end position="386"/>
    </location>
</feature>
<evidence type="ECO:0000256" key="3">
    <source>
        <dbReference type="ARBA" id="ARBA00023157"/>
    </source>
</evidence>
<dbReference type="EMBL" id="JAGKQM010000004">
    <property type="protein sequence ID" value="KAH0929316.1"/>
    <property type="molecule type" value="Genomic_DNA"/>
</dbReference>
<organism evidence="7 8">
    <name type="scientific">Brassica napus</name>
    <name type="common">Rape</name>
    <dbReference type="NCBI Taxonomy" id="3708"/>
    <lineage>
        <taxon>Eukaryota</taxon>
        <taxon>Viridiplantae</taxon>
        <taxon>Streptophyta</taxon>
        <taxon>Embryophyta</taxon>
        <taxon>Tracheophyta</taxon>
        <taxon>Spermatophyta</taxon>
        <taxon>Magnoliopsida</taxon>
        <taxon>eudicotyledons</taxon>
        <taxon>Gunneridae</taxon>
        <taxon>Pentapetalae</taxon>
        <taxon>rosids</taxon>
        <taxon>malvids</taxon>
        <taxon>Brassicales</taxon>
        <taxon>Brassicaceae</taxon>
        <taxon>Brassiceae</taxon>
        <taxon>Brassica</taxon>
    </lineage>
</organism>
<dbReference type="PANTHER" id="PTHR13343:SF17">
    <property type="entry name" value="CELLULAR REPRESSOR OF E1A-STIMULATED GENES, ISOFORM A"/>
    <property type="match status" value="1"/>
</dbReference>
<comment type="similarity">
    <text evidence="1">Belongs to the MEG family.</text>
</comment>
<dbReference type="InterPro" id="IPR041608">
    <property type="entry name" value="ESF1_brassicaceae"/>
</dbReference>
<comment type="caution">
    <text evidence="7">The sequence shown here is derived from an EMBL/GenBank/DDBJ whole genome shotgun (WGS) entry which is preliminary data.</text>
</comment>
<proteinExistence type="inferred from homology"/>
<feature type="domain" description="CREG-like beta-barrel" evidence="5">
    <location>
        <begin position="220"/>
        <end position="382"/>
    </location>
</feature>
<keyword evidence="3" id="KW-1015">Disulfide bond</keyword>
<gene>
    <name evidence="7" type="ORF">HID58_015043</name>
</gene>
<dbReference type="InterPro" id="IPR055343">
    <property type="entry name" value="CREG_beta-barrel"/>
</dbReference>
<dbReference type="PANTHER" id="PTHR13343">
    <property type="entry name" value="CREG1 PROTEIN"/>
    <property type="match status" value="1"/>
</dbReference>
<dbReference type="Pfam" id="PF18209">
    <property type="entry name" value="ESF1"/>
    <property type="match status" value="1"/>
</dbReference>
<reference evidence="7 8" key="1">
    <citation type="submission" date="2021-05" db="EMBL/GenBank/DDBJ databases">
        <title>Genome Assembly of Synthetic Allotetraploid Brassica napus Reveals Homoeologous Exchanges between Subgenomes.</title>
        <authorList>
            <person name="Davis J.T."/>
        </authorList>
    </citation>
    <scope>NUCLEOTIDE SEQUENCE [LARGE SCALE GENOMIC DNA]</scope>
    <source>
        <strain evidence="8">cv. Da-Ae</strain>
        <tissue evidence="7">Seedling</tissue>
    </source>
</reference>
<keyword evidence="8" id="KW-1185">Reference proteome</keyword>
<evidence type="ECO:0000256" key="1">
    <source>
        <dbReference type="ARBA" id="ARBA00010149"/>
    </source>
</evidence>
<dbReference type="Gene3D" id="2.30.110.10">
    <property type="entry name" value="Electron Transport, Fmn-binding Protein, Chain A"/>
    <property type="match status" value="1"/>
</dbReference>
<evidence type="ECO:0000313" key="7">
    <source>
        <dbReference type="EMBL" id="KAH0929316.1"/>
    </source>
</evidence>
<evidence type="ECO:0000256" key="2">
    <source>
        <dbReference type="ARBA" id="ARBA00022729"/>
    </source>
</evidence>
<keyword evidence="2 4" id="KW-0732">Signal</keyword>
<evidence type="ECO:0000259" key="6">
    <source>
        <dbReference type="Pfam" id="PF18209"/>
    </source>
</evidence>
<accession>A0ABQ8DLE3</accession>
<feature type="domain" description="Embryo surrounding factor 1 brassicaceae" evidence="6">
    <location>
        <begin position="31"/>
        <end position="85"/>
    </location>
</feature>
<dbReference type="InterPro" id="IPR012349">
    <property type="entry name" value="Split_barrel_FMN-bd"/>
</dbReference>
<evidence type="ECO:0000313" key="8">
    <source>
        <dbReference type="Proteomes" id="UP000824890"/>
    </source>
</evidence>
<evidence type="ECO:0000259" key="5">
    <source>
        <dbReference type="Pfam" id="PF13883"/>
    </source>
</evidence>
<dbReference type="SUPFAM" id="SSF50475">
    <property type="entry name" value="FMN-binding split barrel"/>
    <property type="match status" value="1"/>
</dbReference>
<evidence type="ECO:0000256" key="4">
    <source>
        <dbReference type="SAM" id="SignalP"/>
    </source>
</evidence>
<feature type="non-terminal residue" evidence="7">
    <location>
        <position position="1"/>
    </location>
</feature>
<dbReference type="Proteomes" id="UP000824890">
    <property type="component" value="Unassembled WGS sequence"/>
</dbReference>
<name>A0ABQ8DLE3_BRANA</name>
<sequence>QTMKSSHIGLICIVMISLFALRECRDAGTVSKIEHPSCIHTECTLYSLHQDCWCCNKLIDRYKSVCWREKDTPSAKELCFAFCPKDVKPSMYHQKKTKVEGDEEVGGFRQKESRWSDRGRISAVAFVAEESSADFVDDQSPMKNLGGVARRRISVALRIGESLWLSLTEEIGGSPLQTNSSVGAYMELQVRLRQLIIFFFLLLTVLEHASCSRILRIAKPDRHDIAASARWLVSQNIWGVLSTLSIEHDGAPFGNVVSYSDGLPGKGKGIPYFYLTMLDPTTRNALKDSRASFAISESPIGTCKRDPMDPTCSKLTLTGKLLQLDEGSEEEKVAKKALFTKHPEMMDWPKGHEFSVFKLEIMNIFLINWYGGAKSITVDEYLRYKE</sequence>